<dbReference type="EMBL" id="KU646494">
    <property type="protein sequence ID" value="ANI25773.1"/>
    <property type="molecule type" value="Genomic_DNA"/>
</dbReference>
<organism evidence="11">
    <name type="scientific">Closterium baillyanum</name>
    <dbReference type="NCBI Taxonomy" id="1416941"/>
    <lineage>
        <taxon>Eukaryota</taxon>
        <taxon>Viridiplantae</taxon>
        <taxon>Streptophyta</taxon>
        <taxon>Zygnematophyceae</taxon>
        <taxon>Zygnematophycidae</taxon>
        <taxon>Desmidiales</taxon>
        <taxon>Closteriaceae</taxon>
        <taxon>Closterium</taxon>
    </lineage>
</organism>
<dbReference type="PANTHER" id="PTHR35325">
    <property type="match status" value="1"/>
</dbReference>
<dbReference type="GeneID" id="27986602"/>
<feature type="propeptide" id="PRO_5008436302" evidence="9">
    <location>
        <begin position="1"/>
        <end position="35"/>
    </location>
</feature>
<sequence>MSLTVTYWRILMLTMSTACMDSLLNLSANGTVILAKLPEAYAIFDPIVDVMPVIPVFFLLLAFVWQAAVSFR</sequence>
<feature type="transmembrane region" description="Helical" evidence="10">
    <location>
        <begin position="47"/>
        <end position="68"/>
    </location>
</feature>
<evidence type="ECO:0000313" key="11">
    <source>
        <dbReference type="EMBL" id="ANI25773.1"/>
    </source>
</evidence>
<evidence type="ECO:0000256" key="4">
    <source>
        <dbReference type="ARBA" id="ARBA00022692"/>
    </source>
</evidence>
<dbReference type="GO" id="GO:0015979">
    <property type="term" value="P:photosynthesis"/>
    <property type="evidence" value="ECO:0007669"/>
    <property type="project" value="UniProtKB-UniRule"/>
</dbReference>
<evidence type="ECO:0000256" key="3">
    <source>
        <dbReference type="ARBA" id="ARBA00022531"/>
    </source>
</evidence>
<keyword evidence="8 9" id="KW-0604">Photosystem II</keyword>
<keyword evidence="3 9" id="KW-0602">Photosynthesis</keyword>
<dbReference type="RefSeq" id="YP_009256766.1">
    <property type="nucleotide sequence ID" value="NC_030314.1"/>
</dbReference>
<dbReference type="GO" id="GO:0009535">
    <property type="term" value="C:chloroplast thylakoid membrane"/>
    <property type="evidence" value="ECO:0007669"/>
    <property type="project" value="UniProtKB-SubCell"/>
</dbReference>
<keyword evidence="2 9" id="KW-0674">Reaction center</keyword>
<protein>
    <recommendedName>
        <fullName evidence="9">Photosystem II reaction center protein K</fullName>
        <shortName evidence="9">PSII-K</shortName>
    </recommendedName>
</protein>
<geneLocation type="chloroplast" evidence="11"/>
<keyword evidence="5 9" id="KW-1133">Transmembrane helix</keyword>
<name>A0A191T5V4_9VIRI</name>
<dbReference type="GO" id="GO:0009539">
    <property type="term" value="C:photosystem II reaction center"/>
    <property type="evidence" value="ECO:0007669"/>
    <property type="project" value="InterPro"/>
</dbReference>
<dbReference type="Pfam" id="PF02533">
    <property type="entry name" value="PsbK"/>
    <property type="match status" value="1"/>
</dbReference>
<evidence type="ECO:0000256" key="10">
    <source>
        <dbReference type="SAM" id="Phobius"/>
    </source>
</evidence>
<dbReference type="SUPFAM" id="SSF161037">
    <property type="entry name" value="Photosystem II reaction center protein K, PsbK"/>
    <property type="match status" value="1"/>
</dbReference>
<feature type="transmembrane region" description="Helical" evidence="10">
    <location>
        <begin position="6"/>
        <end position="26"/>
    </location>
</feature>
<comment type="function">
    <text evidence="9">One of the components of the core complex of photosystem II (PSII). PSII is a light-driven water:plastoquinone oxidoreductase that uses light energy to abstract electrons from H(2)O, generating O(2) and a proton gradient subsequently used for ATP formation. It consists of a core antenna complex that captures photons, and an electron transfer chain that converts photonic excitation into a charge separation.</text>
</comment>
<dbReference type="InterPro" id="IPR003687">
    <property type="entry name" value="PSII_PsbK"/>
</dbReference>
<keyword evidence="4 9" id="KW-0812">Transmembrane</keyword>
<evidence type="ECO:0000256" key="6">
    <source>
        <dbReference type="ARBA" id="ARBA00023078"/>
    </source>
</evidence>
<keyword evidence="7 9" id="KW-0472">Membrane</keyword>
<gene>
    <name evidence="9 11" type="primary">psbK</name>
</gene>
<comment type="similarity">
    <text evidence="9">Belongs to the PsbK family.</text>
</comment>
<keyword evidence="6 9" id="KW-0793">Thylakoid</keyword>
<dbReference type="AlphaFoldDB" id="A0A191T5V4"/>
<evidence type="ECO:0000256" key="7">
    <source>
        <dbReference type="ARBA" id="ARBA00023136"/>
    </source>
</evidence>
<dbReference type="NCBIfam" id="NF002715">
    <property type="entry name" value="PRK02553.1"/>
    <property type="match status" value="1"/>
</dbReference>
<reference evidence="11" key="1">
    <citation type="journal article" date="2016" name="Front. Plant Sci.">
        <title>Comparative Chloroplast Genome Analyses of Streptophyte Green Algae Uncover Major Structural Alterations in the Klebsormidiophyceae, Coleochaetophyceae and Zygnematophyceae.</title>
        <authorList>
            <person name="Lemieux C."/>
            <person name="Otis C."/>
            <person name="Turmel M."/>
        </authorList>
    </citation>
    <scope>NUCLEOTIDE SEQUENCE</scope>
</reference>
<comment type="subunit">
    <text evidence="9">PSII is composed of 1 copy each of membrane proteins PsbA, PsbB, PsbC, PsbD, PsbE, PsbF, PsbH, PsbI, PsbJ, PsbK, PsbL, PsbM, PsbT, PsbX, PsbY, PsbZ, Psb30/Ycf12, at least 3 peripheral proteins of the oxygen-evolving complex and a large number of cofactors. It forms dimeric complexes.</text>
</comment>
<evidence type="ECO:0000256" key="8">
    <source>
        <dbReference type="ARBA" id="ARBA00023276"/>
    </source>
</evidence>
<evidence type="ECO:0000256" key="1">
    <source>
        <dbReference type="ARBA" id="ARBA00004167"/>
    </source>
</evidence>
<dbReference type="PANTHER" id="PTHR35325:SF1">
    <property type="entry name" value="PHOTOSYSTEM II REACTION CENTER PROTEIN K"/>
    <property type="match status" value="1"/>
</dbReference>
<proteinExistence type="inferred from homology"/>
<dbReference type="InterPro" id="IPR037270">
    <property type="entry name" value="PSII_PsbK_sf"/>
</dbReference>
<evidence type="ECO:0000256" key="9">
    <source>
        <dbReference type="HAMAP-Rule" id="MF_00441"/>
    </source>
</evidence>
<feature type="chain" id="PRO_5023343243" description="Photosystem II reaction center protein K" evidence="9">
    <location>
        <begin position="36"/>
        <end position="72"/>
    </location>
</feature>
<dbReference type="HAMAP" id="MF_00441">
    <property type="entry name" value="PSII_PsbK"/>
    <property type="match status" value="1"/>
</dbReference>
<keyword evidence="11" id="KW-0934">Plastid</keyword>
<evidence type="ECO:0000256" key="5">
    <source>
        <dbReference type="ARBA" id="ARBA00022989"/>
    </source>
</evidence>
<accession>A0A191T5V4</accession>
<keyword evidence="11" id="KW-0150">Chloroplast</keyword>
<comment type="subcellular location">
    <subcellularLocation>
        <location evidence="1">Membrane</location>
        <topology evidence="1">Single-pass membrane protein</topology>
    </subcellularLocation>
    <subcellularLocation>
        <location evidence="9">Plastid</location>
        <location evidence="9">Chloroplast thylakoid membrane</location>
        <topology evidence="9">Single-pass membrane protein</topology>
    </subcellularLocation>
</comment>
<evidence type="ECO:0000256" key="2">
    <source>
        <dbReference type="ARBA" id="ARBA00022469"/>
    </source>
</evidence>